<dbReference type="AlphaFoldDB" id="A0A562M639"/>
<dbReference type="EC" id="6.3.4.19" evidence="8"/>
<dbReference type="InterPro" id="IPR011063">
    <property type="entry name" value="TilS/TtcA_N"/>
</dbReference>
<keyword evidence="5 8" id="KW-0547">Nucleotide-binding</keyword>
<name>A0A562M639_9FLAO</name>
<evidence type="ECO:0000256" key="2">
    <source>
        <dbReference type="ARBA" id="ARBA00022490"/>
    </source>
</evidence>
<dbReference type="STRING" id="1341154.FCR2A7T_23430"/>
<dbReference type="GO" id="GO:0032267">
    <property type="term" value="F:tRNA(Ile)-lysidine synthase activity"/>
    <property type="evidence" value="ECO:0007669"/>
    <property type="project" value="UniProtKB-EC"/>
</dbReference>
<comment type="domain">
    <text evidence="8">The N-terminal region contains the highly conserved SGGXDS motif, predicted to be a P-loop motif involved in ATP binding.</text>
</comment>
<dbReference type="SMART" id="SM00977">
    <property type="entry name" value="TilS_C"/>
    <property type="match status" value="1"/>
</dbReference>
<keyword evidence="11" id="KW-1185">Reference proteome</keyword>
<evidence type="ECO:0000256" key="8">
    <source>
        <dbReference type="HAMAP-Rule" id="MF_01161"/>
    </source>
</evidence>
<dbReference type="Gene3D" id="3.40.50.620">
    <property type="entry name" value="HUPs"/>
    <property type="match status" value="1"/>
</dbReference>
<dbReference type="NCBIfam" id="TIGR02432">
    <property type="entry name" value="lysidine_TilS_N"/>
    <property type="match status" value="1"/>
</dbReference>
<evidence type="ECO:0000256" key="5">
    <source>
        <dbReference type="ARBA" id="ARBA00022741"/>
    </source>
</evidence>
<dbReference type="SUPFAM" id="SSF56037">
    <property type="entry name" value="PheT/TilS domain"/>
    <property type="match status" value="1"/>
</dbReference>
<organism evidence="10 11">
    <name type="scientific">Flavobacterium cauense R2A-7</name>
    <dbReference type="NCBI Taxonomy" id="1341154"/>
    <lineage>
        <taxon>Bacteria</taxon>
        <taxon>Pseudomonadati</taxon>
        <taxon>Bacteroidota</taxon>
        <taxon>Flavobacteriia</taxon>
        <taxon>Flavobacteriales</taxon>
        <taxon>Flavobacteriaceae</taxon>
        <taxon>Flavobacterium</taxon>
    </lineage>
</organism>
<feature type="binding site" evidence="8">
    <location>
        <begin position="48"/>
        <end position="53"/>
    </location>
    <ligand>
        <name>ATP</name>
        <dbReference type="ChEBI" id="CHEBI:30616"/>
    </ligand>
</feature>
<proteinExistence type="inferred from homology"/>
<evidence type="ECO:0000256" key="4">
    <source>
        <dbReference type="ARBA" id="ARBA00022694"/>
    </source>
</evidence>
<dbReference type="SUPFAM" id="SSF52402">
    <property type="entry name" value="Adenine nucleotide alpha hydrolases-like"/>
    <property type="match status" value="1"/>
</dbReference>
<dbReference type="InterPro" id="IPR014729">
    <property type="entry name" value="Rossmann-like_a/b/a_fold"/>
</dbReference>
<evidence type="ECO:0000256" key="7">
    <source>
        <dbReference type="ARBA" id="ARBA00048539"/>
    </source>
</evidence>
<evidence type="ECO:0000313" key="10">
    <source>
        <dbReference type="EMBL" id="TWI15405.1"/>
    </source>
</evidence>
<dbReference type="EMBL" id="VLKQ01000001">
    <property type="protein sequence ID" value="TWI15405.1"/>
    <property type="molecule type" value="Genomic_DNA"/>
</dbReference>
<keyword evidence="6 8" id="KW-0067">ATP-binding</keyword>
<keyword evidence="3 8" id="KW-0436">Ligase</keyword>
<keyword evidence="2 8" id="KW-0963">Cytoplasm</keyword>
<dbReference type="Pfam" id="PF11734">
    <property type="entry name" value="TilS_C"/>
    <property type="match status" value="1"/>
</dbReference>
<dbReference type="InterPro" id="IPR012796">
    <property type="entry name" value="Lysidine-tRNA-synth_C"/>
</dbReference>
<dbReference type="InterPro" id="IPR012795">
    <property type="entry name" value="tRNA_Ile_lys_synt_N"/>
</dbReference>
<gene>
    <name evidence="8" type="primary">tilS</name>
    <name evidence="10" type="ORF">IP98_00398</name>
</gene>
<evidence type="ECO:0000259" key="9">
    <source>
        <dbReference type="SMART" id="SM00977"/>
    </source>
</evidence>
<evidence type="ECO:0000256" key="3">
    <source>
        <dbReference type="ARBA" id="ARBA00022598"/>
    </source>
</evidence>
<comment type="similarity">
    <text evidence="8">Belongs to the tRNA(Ile)-lysidine synthase family.</text>
</comment>
<dbReference type="InterPro" id="IPR012094">
    <property type="entry name" value="tRNA_Ile_lys_synt"/>
</dbReference>
<evidence type="ECO:0000256" key="6">
    <source>
        <dbReference type="ARBA" id="ARBA00022840"/>
    </source>
</evidence>
<sequence length="456" mass="53031">MFVEGKGDAGSFNRELKSVHLAMLSEFQNHISQNLSFLKGKKLLIAVSGGIDSMVLLHLFRQSDFNISVAHCNFKLRGSESEGDEVFVESVCNRYHIKLFVNHFDTKKYADLYKLSIQVAARQLRYNWFNEILENEGFDYLLTAHHLDDSIETFLINFSRGTGLEGLTGIPQQNGKIIRPLLSFSREYIESYAQENVVQWREDSSNASDKYLRNKLRHNVIPILKELNSGFSDSFQQTLKNLQQAQSMVDDASRIVYRKVVEDVDYQKRINLTELLILPNYQAYLYQWLKPFGFTAWNDIYDLVHAQSGKQIFSDQYRLLKDRNELILAEKSEAESETFLVYQDNTNLNVPLKLKVCNKGDITLDQKDCIFVDKDTLKFPLVFRKWQEGDYFYPSGMLGKKKVSKYFKDEKFSLIDKENARLLCSENEVVWIVGKRADRRFSVNKTTQTIIKIQLK</sequence>
<comment type="function">
    <text evidence="8">Ligates lysine onto the cytidine present at position 34 of the AUA codon-specific tRNA(Ile) that contains the anticodon CAU, in an ATP-dependent manner. Cytidine is converted to lysidine, thus changing the amino acid specificity of the tRNA from methionine to isoleucine.</text>
</comment>
<comment type="catalytic activity">
    <reaction evidence="7 8">
        <text>cytidine(34) in tRNA(Ile2) + L-lysine + ATP = lysidine(34) in tRNA(Ile2) + AMP + diphosphate + H(+)</text>
        <dbReference type="Rhea" id="RHEA:43744"/>
        <dbReference type="Rhea" id="RHEA-COMP:10625"/>
        <dbReference type="Rhea" id="RHEA-COMP:10670"/>
        <dbReference type="ChEBI" id="CHEBI:15378"/>
        <dbReference type="ChEBI" id="CHEBI:30616"/>
        <dbReference type="ChEBI" id="CHEBI:32551"/>
        <dbReference type="ChEBI" id="CHEBI:33019"/>
        <dbReference type="ChEBI" id="CHEBI:82748"/>
        <dbReference type="ChEBI" id="CHEBI:83665"/>
        <dbReference type="ChEBI" id="CHEBI:456215"/>
        <dbReference type="EC" id="6.3.4.19"/>
    </reaction>
</comment>
<dbReference type="PANTHER" id="PTHR43033">
    <property type="entry name" value="TRNA(ILE)-LYSIDINE SYNTHASE-RELATED"/>
    <property type="match status" value="1"/>
</dbReference>
<dbReference type="GO" id="GO:0006400">
    <property type="term" value="P:tRNA modification"/>
    <property type="evidence" value="ECO:0007669"/>
    <property type="project" value="UniProtKB-UniRule"/>
</dbReference>
<dbReference type="HAMAP" id="MF_01161">
    <property type="entry name" value="tRNA_Ile_lys_synt"/>
    <property type="match status" value="1"/>
</dbReference>
<dbReference type="Pfam" id="PF01171">
    <property type="entry name" value="ATP_bind_3"/>
    <property type="match status" value="1"/>
</dbReference>
<dbReference type="Proteomes" id="UP000319848">
    <property type="component" value="Unassembled WGS sequence"/>
</dbReference>
<evidence type="ECO:0000256" key="1">
    <source>
        <dbReference type="ARBA" id="ARBA00004496"/>
    </source>
</evidence>
<dbReference type="CDD" id="cd01992">
    <property type="entry name" value="TilS_N"/>
    <property type="match status" value="1"/>
</dbReference>
<dbReference type="PANTHER" id="PTHR43033:SF1">
    <property type="entry name" value="TRNA(ILE)-LYSIDINE SYNTHASE-RELATED"/>
    <property type="match status" value="1"/>
</dbReference>
<protein>
    <recommendedName>
        <fullName evidence="8">tRNA(Ile)-lysidine synthase</fullName>
        <ecNumber evidence="8">6.3.4.19</ecNumber>
    </recommendedName>
    <alternativeName>
        <fullName evidence="8">tRNA(Ile)-2-lysyl-cytidine synthase</fullName>
    </alternativeName>
    <alternativeName>
        <fullName evidence="8">tRNA(Ile)-lysidine synthetase</fullName>
    </alternativeName>
</protein>
<reference evidence="10 11" key="1">
    <citation type="journal article" date="2015" name="Stand. Genomic Sci.">
        <title>Genomic Encyclopedia of Bacterial and Archaeal Type Strains, Phase III: the genomes of soil and plant-associated and newly described type strains.</title>
        <authorList>
            <person name="Whitman W.B."/>
            <person name="Woyke T."/>
            <person name="Klenk H.P."/>
            <person name="Zhou Y."/>
            <person name="Lilburn T.G."/>
            <person name="Beck B.J."/>
            <person name="De Vos P."/>
            <person name="Vandamme P."/>
            <person name="Eisen J.A."/>
            <person name="Garrity G."/>
            <person name="Hugenholtz P."/>
            <person name="Kyrpides N.C."/>
        </authorList>
    </citation>
    <scope>NUCLEOTIDE SEQUENCE [LARGE SCALE GENOMIC DNA]</scope>
    <source>
        <strain evidence="10 11">CGMCC 1.7270</strain>
    </source>
</reference>
<comment type="subcellular location">
    <subcellularLocation>
        <location evidence="1 8">Cytoplasm</location>
    </subcellularLocation>
</comment>
<dbReference type="GO" id="GO:0005524">
    <property type="term" value="F:ATP binding"/>
    <property type="evidence" value="ECO:0007669"/>
    <property type="project" value="UniProtKB-UniRule"/>
</dbReference>
<evidence type="ECO:0000313" key="11">
    <source>
        <dbReference type="Proteomes" id="UP000319848"/>
    </source>
</evidence>
<dbReference type="RefSeq" id="WP_316928590.1">
    <property type="nucleotide sequence ID" value="NZ_AVBI01000019.1"/>
</dbReference>
<accession>A0A562M639</accession>
<comment type="caution">
    <text evidence="10">The sequence shown here is derived from an EMBL/GenBank/DDBJ whole genome shotgun (WGS) entry which is preliminary data.</text>
</comment>
<feature type="domain" description="Lysidine-tRNA(Ile) synthetase C-terminal" evidence="9">
    <location>
        <begin position="381"/>
        <end position="453"/>
    </location>
</feature>
<dbReference type="GO" id="GO:0005737">
    <property type="term" value="C:cytoplasm"/>
    <property type="evidence" value="ECO:0007669"/>
    <property type="project" value="UniProtKB-SubCell"/>
</dbReference>
<keyword evidence="4 8" id="KW-0819">tRNA processing</keyword>